<dbReference type="PIRSF" id="PIRSF020967">
    <property type="entry name" value="UCP020967"/>
    <property type="match status" value="1"/>
</dbReference>
<proteinExistence type="predicted"/>
<dbReference type="Pfam" id="PF15609">
    <property type="entry name" value="PRTase_2"/>
    <property type="match status" value="1"/>
</dbReference>
<dbReference type="Pfam" id="PF12500">
    <property type="entry name" value="TRSP"/>
    <property type="match status" value="1"/>
</dbReference>
<reference evidence="4" key="1">
    <citation type="submission" date="2016-10" db="EMBL/GenBank/DDBJ databases">
        <authorList>
            <person name="Varghese N."/>
            <person name="Submissions S."/>
        </authorList>
    </citation>
    <scope>NUCLEOTIDE SEQUENCE [LARGE SCALE GENOMIC DNA]</scope>
    <source>
        <strain evidence="4">DSM 8344</strain>
    </source>
</reference>
<dbReference type="EMBL" id="FNCP01000012">
    <property type="protein sequence ID" value="SDH37194.1"/>
    <property type="molecule type" value="Genomic_DNA"/>
</dbReference>
<dbReference type="InterPro" id="IPR029057">
    <property type="entry name" value="PRTase-like"/>
</dbReference>
<dbReference type="AlphaFoldDB" id="A0A1G8BVN3"/>
<accession>A0A1G8BVN3</accession>
<protein>
    <submittedName>
        <fullName evidence="3">TRSP domain C terminus to PRTase_2</fullName>
    </submittedName>
</protein>
<organism evidence="3 4">
    <name type="scientific">Desulfosporosinus hippei DSM 8344</name>
    <dbReference type="NCBI Taxonomy" id="1121419"/>
    <lineage>
        <taxon>Bacteria</taxon>
        <taxon>Bacillati</taxon>
        <taxon>Bacillota</taxon>
        <taxon>Clostridia</taxon>
        <taxon>Eubacteriales</taxon>
        <taxon>Desulfitobacteriaceae</taxon>
        <taxon>Desulfosporosinus</taxon>
    </lineage>
</organism>
<gene>
    <name evidence="3" type="ORF">SAMN05443529_112131</name>
</gene>
<name>A0A1G8BVN3_9FIRM</name>
<evidence type="ECO:0000313" key="3">
    <source>
        <dbReference type="EMBL" id="SDH37194.1"/>
    </source>
</evidence>
<feature type="domain" description="Orotate phosphoribosyltransferase-like" evidence="2">
    <location>
        <begin position="43"/>
        <end position="263"/>
    </location>
</feature>
<dbReference type="CDD" id="cd06223">
    <property type="entry name" value="PRTases_typeI"/>
    <property type="match status" value="1"/>
</dbReference>
<sequence>MGYFMNNTISSASLPKMYTYNVEGQRVSVTLTKNPFDIDPQVLYSLAARQNKKRGFLFVSKVLGKHVPVDPFIPLLAGSSLAVQFMARIHGVNHADTSAIVQALKENKDTRKVYEAVISKPRFVLPQETLFIGFAETATGLGHATFSAFDNAHYLHTTRDQIPLLSPVLDFKEDHSHAVNHRCYPVDPELLRDPKTIVLVDDEITTGKTALNIIKAIHTKFPKKDYVVLSLLDWRTKENRANYQRLEQLLGVRIHTISLLEGEIAVSGSSLNERREQGEPRNFGAESNITEDFFVPTEQKILDLKDINSFYSLDSKGNPSLSPYLGLTGRFGLSSRRDREILPLAKEIGEKLKLDRSGKKTLCLGTGEFMYFPMLISAYMGDGIKYHSTTRSPIYPFAKPDYGIQNRFTFASPDDEGLNFYVYNIPPNYYDEVYVFLEREVPFARLKPLVKIFAELEMPRLVFVVGSSIETPEDKV</sequence>
<dbReference type="Proteomes" id="UP000198656">
    <property type="component" value="Unassembled WGS sequence"/>
</dbReference>
<dbReference type="STRING" id="1121419.SAMN05443529_112131"/>
<evidence type="ECO:0000313" key="4">
    <source>
        <dbReference type="Proteomes" id="UP000198656"/>
    </source>
</evidence>
<dbReference type="InterPro" id="IPR000836">
    <property type="entry name" value="PRTase_dom"/>
</dbReference>
<dbReference type="InterPro" id="IPR011214">
    <property type="entry name" value="UCP020967"/>
</dbReference>
<dbReference type="InterPro" id="IPR041688">
    <property type="entry name" value="PRTase_2"/>
</dbReference>
<dbReference type="InterPro" id="IPR022537">
    <property type="entry name" value="TRSP_dom"/>
</dbReference>
<dbReference type="Gene3D" id="3.40.50.2020">
    <property type="match status" value="1"/>
</dbReference>
<evidence type="ECO:0000259" key="1">
    <source>
        <dbReference type="Pfam" id="PF12500"/>
    </source>
</evidence>
<evidence type="ECO:0000259" key="2">
    <source>
        <dbReference type="Pfam" id="PF15609"/>
    </source>
</evidence>
<dbReference type="SUPFAM" id="SSF53271">
    <property type="entry name" value="PRTase-like"/>
    <property type="match status" value="1"/>
</dbReference>
<keyword evidence="4" id="KW-1185">Reference proteome</keyword>
<feature type="domain" description="TRSP" evidence="1">
    <location>
        <begin position="328"/>
        <end position="452"/>
    </location>
</feature>